<reference evidence="1 2" key="1">
    <citation type="submission" date="2021-06" db="EMBL/GenBank/DDBJ databases">
        <authorList>
            <person name="Palmer J.M."/>
        </authorList>
    </citation>
    <scope>NUCLEOTIDE SEQUENCE [LARGE SCALE GENOMIC DNA]</scope>
    <source>
        <strain evidence="1 2">XC_2019</strain>
        <tissue evidence="1">Muscle</tissue>
    </source>
</reference>
<proteinExistence type="predicted"/>
<gene>
    <name evidence="1" type="ORF">XENOCAPTIV_014692</name>
</gene>
<evidence type="ECO:0000313" key="2">
    <source>
        <dbReference type="Proteomes" id="UP001434883"/>
    </source>
</evidence>
<organism evidence="1 2">
    <name type="scientific">Xenoophorus captivus</name>
    <dbReference type="NCBI Taxonomy" id="1517983"/>
    <lineage>
        <taxon>Eukaryota</taxon>
        <taxon>Metazoa</taxon>
        <taxon>Chordata</taxon>
        <taxon>Craniata</taxon>
        <taxon>Vertebrata</taxon>
        <taxon>Euteleostomi</taxon>
        <taxon>Actinopterygii</taxon>
        <taxon>Neopterygii</taxon>
        <taxon>Teleostei</taxon>
        <taxon>Neoteleostei</taxon>
        <taxon>Acanthomorphata</taxon>
        <taxon>Ovalentaria</taxon>
        <taxon>Atherinomorphae</taxon>
        <taxon>Cyprinodontiformes</taxon>
        <taxon>Goodeidae</taxon>
        <taxon>Xenoophorus</taxon>
    </lineage>
</organism>
<comment type="caution">
    <text evidence="1">The sequence shown here is derived from an EMBL/GenBank/DDBJ whole genome shotgun (WGS) entry which is preliminary data.</text>
</comment>
<name>A0ABV0Q9Y1_9TELE</name>
<sequence>MYFGYVNAITGHICPEDGTVGLIYHQDADSKLSNQHSNLSLTFEPGLQKTCRVRAVGHNQNLLLNSEWKRGPGESHL</sequence>
<accession>A0ABV0Q9Y1</accession>
<keyword evidence="2" id="KW-1185">Reference proteome</keyword>
<dbReference type="EMBL" id="JAHRIN010003039">
    <property type="protein sequence ID" value="MEQ2192631.1"/>
    <property type="molecule type" value="Genomic_DNA"/>
</dbReference>
<evidence type="ECO:0000313" key="1">
    <source>
        <dbReference type="EMBL" id="MEQ2192631.1"/>
    </source>
</evidence>
<dbReference type="Proteomes" id="UP001434883">
    <property type="component" value="Unassembled WGS sequence"/>
</dbReference>
<evidence type="ECO:0008006" key="3">
    <source>
        <dbReference type="Google" id="ProtNLM"/>
    </source>
</evidence>
<protein>
    <recommendedName>
        <fullName evidence="3">MHC class I antigen</fullName>
    </recommendedName>
</protein>